<dbReference type="EMBL" id="JAIZAY010000013">
    <property type="protein sequence ID" value="KAJ8030992.1"/>
    <property type="molecule type" value="Genomic_DNA"/>
</dbReference>
<feature type="region of interest" description="Disordered" evidence="2">
    <location>
        <begin position="1"/>
        <end position="58"/>
    </location>
</feature>
<dbReference type="InterPro" id="IPR001878">
    <property type="entry name" value="Znf_CCHC"/>
</dbReference>
<keyword evidence="1" id="KW-0479">Metal-binding</keyword>
<proteinExistence type="predicted"/>
<dbReference type="SMART" id="SM00343">
    <property type="entry name" value="ZnF_C2HC"/>
    <property type="match status" value="2"/>
</dbReference>
<comment type="caution">
    <text evidence="4">The sequence shown here is derived from an EMBL/GenBank/DDBJ whole genome shotgun (WGS) entry which is preliminary data.</text>
</comment>
<feature type="compositionally biased region" description="Basic and acidic residues" evidence="2">
    <location>
        <begin position="36"/>
        <end position="58"/>
    </location>
</feature>
<keyword evidence="1" id="KW-0863">Zinc-finger</keyword>
<evidence type="ECO:0000259" key="3">
    <source>
        <dbReference type="PROSITE" id="PS50158"/>
    </source>
</evidence>
<evidence type="ECO:0000256" key="2">
    <source>
        <dbReference type="SAM" id="MobiDB-lite"/>
    </source>
</evidence>
<dbReference type="Proteomes" id="UP001152320">
    <property type="component" value="Chromosome 13"/>
</dbReference>
<dbReference type="SUPFAM" id="SSF57756">
    <property type="entry name" value="Retrovirus zinc finger-like domains"/>
    <property type="match status" value="1"/>
</dbReference>
<dbReference type="GO" id="GO:0003676">
    <property type="term" value="F:nucleic acid binding"/>
    <property type="evidence" value="ECO:0007669"/>
    <property type="project" value="InterPro"/>
</dbReference>
<sequence length="393" mass="43896">MADEREGAGPQSESDNEGFIVVSKSKGKKRKVASRRNRENSKTENQNKEPTEKPKKEIQPILVQNVNPTVVKNALKLSGLIKREKPNATIEQIKPIRNNAILIYPSDEKSANILLKPWSQESELGKPKPKLPQNKSLPSYGVVICGVNPEITENEIKVSLIDQAYEPKYIKRLISNVTKESTWKIKVIFSHIEETEDLISSGFYLGYVRHRVEPYRELPAIVQCFKCQGFGHTLKDCPNNSKCLRCGGLHQVKDCILPKEDKKCANCGGNHVALYKGCPSYRQARLEASKDSKTYASVAKATPVEVTTKIEKTEKLKFMVYTAELIKACLQKVNLKISTSDIANYSATLALSYLNVNVKGEELFQMIINQTVNEPVQPPPSAPRPTAQASSNE</sequence>
<dbReference type="GO" id="GO:0008270">
    <property type="term" value="F:zinc ion binding"/>
    <property type="evidence" value="ECO:0007669"/>
    <property type="project" value="UniProtKB-KW"/>
</dbReference>
<accession>A0A9Q1BQG5</accession>
<keyword evidence="1" id="KW-0862">Zinc</keyword>
<feature type="domain" description="CCHC-type" evidence="3">
    <location>
        <begin position="224"/>
        <end position="239"/>
    </location>
</feature>
<gene>
    <name evidence="4" type="ORF">HOLleu_27572</name>
</gene>
<feature type="region of interest" description="Disordered" evidence="2">
    <location>
        <begin position="374"/>
        <end position="393"/>
    </location>
</feature>
<dbReference type="PROSITE" id="PS50158">
    <property type="entry name" value="ZF_CCHC"/>
    <property type="match status" value="1"/>
</dbReference>
<feature type="compositionally biased region" description="Basic residues" evidence="2">
    <location>
        <begin position="25"/>
        <end position="35"/>
    </location>
</feature>
<evidence type="ECO:0000313" key="5">
    <source>
        <dbReference type="Proteomes" id="UP001152320"/>
    </source>
</evidence>
<dbReference type="AlphaFoldDB" id="A0A9Q1BQG5"/>
<dbReference type="OrthoDB" id="6379801at2759"/>
<organism evidence="4 5">
    <name type="scientific">Holothuria leucospilota</name>
    <name type="common">Black long sea cucumber</name>
    <name type="synonym">Mertensiothuria leucospilota</name>
    <dbReference type="NCBI Taxonomy" id="206669"/>
    <lineage>
        <taxon>Eukaryota</taxon>
        <taxon>Metazoa</taxon>
        <taxon>Echinodermata</taxon>
        <taxon>Eleutherozoa</taxon>
        <taxon>Echinozoa</taxon>
        <taxon>Holothuroidea</taxon>
        <taxon>Aspidochirotacea</taxon>
        <taxon>Aspidochirotida</taxon>
        <taxon>Holothuriidae</taxon>
        <taxon>Holothuria</taxon>
    </lineage>
</organism>
<evidence type="ECO:0000313" key="4">
    <source>
        <dbReference type="EMBL" id="KAJ8030992.1"/>
    </source>
</evidence>
<evidence type="ECO:0000256" key="1">
    <source>
        <dbReference type="PROSITE-ProRule" id="PRU00047"/>
    </source>
</evidence>
<reference evidence="4" key="1">
    <citation type="submission" date="2021-10" db="EMBL/GenBank/DDBJ databases">
        <title>Tropical sea cucumber genome reveals ecological adaptation and Cuvierian tubules defense mechanism.</title>
        <authorList>
            <person name="Chen T."/>
        </authorList>
    </citation>
    <scope>NUCLEOTIDE SEQUENCE</scope>
    <source>
        <strain evidence="4">Nanhai2018</strain>
        <tissue evidence="4">Muscle</tissue>
    </source>
</reference>
<protein>
    <recommendedName>
        <fullName evidence="3">CCHC-type domain-containing protein</fullName>
    </recommendedName>
</protein>
<name>A0A9Q1BQG5_HOLLE</name>
<dbReference type="Gene3D" id="4.10.60.10">
    <property type="entry name" value="Zinc finger, CCHC-type"/>
    <property type="match status" value="1"/>
</dbReference>
<keyword evidence="5" id="KW-1185">Reference proteome</keyword>
<dbReference type="InterPro" id="IPR036875">
    <property type="entry name" value="Znf_CCHC_sf"/>
</dbReference>